<feature type="compositionally biased region" description="Basic and acidic residues" evidence="1">
    <location>
        <begin position="300"/>
        <end position="319"/>
    </location>
</feature>
<feature type="compositionally biased region" description="Low complexity" evidence="1">
    <location>
        <begin position="406"/>
        <end position="433"/>
    </location>
</feature>
<keyword evidence="3" id="KW-1185">Reference proteome</keyword>
<feature type="compositionally biased region" description="Low complexity" evidence="1">
    <location>
        <begin position="378"/>
        <end position="388"/>
    </location>
</feature>
<evidence type="ECO:0000256" key="1">
    <source>
        <dbReference type="SAM" id="MobiDB-lite"/>
    </source>
</evidence>
<gene>
    <name evidence="2" type="ORF">SEMRO_50_G029220.1</name>
</gene>
<dbReference type="AlphaFoldDB" id="A0A9N8DE08"/>
<comment type="caution">
    <text evidence="2">The sequence shown here is derived from an EMBL/GenBank/DDBJ whole genome shotgun (WGS) entry which is preliminary data.</text>
</comment>
<proteinExistence type="predicted"/>
<sequence>MLMNYHELTMDESADSPNKRRQFRLICAVMAIAVTYMTLSSGALKPVVVEEGTFGGGDFRYKLIGRDYAASNSLLESIAGDLNVKERQYESVMHTIYVDDPMTVHGRRQRFAGGVLLTEQTPQLLVARDGTVTSNEERIATMAALNKEMKVTTEQEQDDMPAADLWPRLKYQRQQLPAVRAAKVKFTFTNGFVSSLVHSYKVFPAIREYAKTHGDPGIVPVVMTTCSIMDSYCIHYVPMENGESFRLGLEERFPSAGEGLVNWKGVYGMLVKIVTLGQGGKDDVETDTKPVTTTTTTIKSESKEQPAKPTTDDKPKETSTSDTTTEESAPSEEDTAATTSTATEKEPSSEEVAEETAATDREVPLEEATVVPDEPAVEETANTTNEEPTTIDEPANEEVAEETANVEEPATEATSTTEEATATTEEAATASEPVVEDPQTVPSTEEVPPSEETGSTEQHSTREEL</sequence>
<name>A0A9N8DE08_9STRA</name>
<evidence type="ECO:0000313" key="3">
    <source>
        <dbReference type="Proteomes" id="UP001153069"/>
    </source>
</evidence>
<protein>
    <submittedName>
        <fullName evidence="2">Uncharacterized protein</fullName>
    </submittedName>
</protein>
<organism evidence="2 3">
    <name type="scientific">Seminavis robusta</name>
    <dbReference type="NCBI Taxonomy" id="568900"/>
    <lineage>
        <taxon>Eukaryota</taxon>
        <taxon>Sar</taxon>
        <taxon>Stramenopiles</taxon>
        <taxon>Ochrophyta</taxon>
        <taxon>Bacillariophyta</taxon>
        <taxon>Bacillariophyceae</taxon>
        <taxon>Bacillariophycidae</taxon>
        <taxon>Naviculales</taxon>
        <taxon>Naviculaceae</taxon>
        <taxon>Seminavis</taxon>
    </lineage>
</organism>
<dbReference type="Proteomes" id="UP001153069">
    <property type="component" value="Unassembled WGS sequence"/>
</dbReference>
<evidence type="ECO:0000313" key="2">
    <source>
        <dbReference type="EMBL" id="CAB9499004.1"/>
    </source>
</evidence>
<feature type="compositionally biased region" description="Low complexity" evidence="1">
    <location>
        <begin position="289"/>
        <end position="299"/>
    </location>
</feature>
<reference evidence="2" key="1">
    <citation type="submission" date="2020-06" db="EMBL/GenBank/DDBJ databases">
        <authorList>
            <consortium name="Plant Systems Biology data submission"/>
        </authorList>
    </citation>
    <scope>NUCLEOTIDE SEQUENCE</scope>
    <source>
        <strain evidence="2">D6</strain>
    </source>
</reference>
<accession>A0A9N8DE08</accession>
<feature type="region of interest" description="Disordered" evidence="1">
    <location>
        <begin position="278"/>
        <end position="465"/>
    </location>
</feature>
<dbReference type="OrthoDB" id="40829at2759"/>
<dbReference type="EMBL" id="CAICTM010000050">
    <property type="protein sequence ID" value="CAB9499004.1"/>
    <property type="molecule type" value="Genomic_DNA"/>
</dbReference>
<feature type="compositionally biased region" description="Low complexity" evidence="1">
    <location>
        <begin position="440"/>
        <end position="457"/>
    </location>
</feature>
<feature type="compositionally biased region" description="Acidic residues" evidence="1">
    <location>
        <begin position="394"/>
        <end position="405"/>
    </location>
</feature>